<evidence type="ECO:0000313" key="1">
    <source>
        <dbReference type="EMBL" id="PAK79775.1"/>
    </source>
</evidence>
<comment type="caution">
    <text evidence="1">The sequence shown here is derived from an EMBL/GenBank/DDBJ whole genome shotgun (WGS) entry which is preliminary data.</text>
</comment>
<accession>A0A269Y2M1</accession>
<reference evidence="1 2" key="1">
    <citation type="submission" date="2017-04" db="EMBL/GenBank/DDBJ databases">
        <title>Kefir bacterial isolates.</title>
        <authorList>
            <person name="Kim Y."/>
            <person name="Blasche S."/>
            <person name="Patil K.R."/>
        </authorList>
    </citation>
    <scope>NUCLEOTIDE SEQUENCE [LARGE SCALE GENOMIC DNA]</scope>
    <source>
        <strain evidence="1 2">OG2</strain>
    </source>
</reference>
<sequence length="302" mass="34496">MKTLKHLFIITIAFFTLITVSTIVTRAADSLDEDTTPNNLSKKTLAKIEKSYSSVWNNVKYYRVNKTVKLKVKFSDRDTEKIAKIVSIQIPKNTILTGHKDHVEEAKGKFINSFGINYDTLSYRFLKPVISSSMNLLTYDAFVNAKKMSSLNKYFSRIKRPAYMPAYSSGSLYIYPTNKKEFSPFSPTTNRLKITADGYLEFTDNNSPEAETNKSFNLTPDSYIKINRTIIKNNSWYLYYAHHLEGVNDKQVAKSGKNMYRLIITNMHRPFSMFDGDQGAVLMSRYKVGGTVYYTNSGGYSA</sequence>
<evidence type="ECO:0000313" key="2">
    <source>
        <dbReference type="Proteomes" id="UP000216802"/>
    </source>
</evidence>
<name>A0A269Y2M1_9LACO</name>
<dbReference type="AlphaFoldDB" id="A0A269Y2M1"/>
<dbReference type="RefSeq" id="WP_095355043.1">
    <property type="nucleotide sequence ID" value="NZ_NCXI01000081.1"/>
</dbReference>
<gene>
    <name evidence="1" type="ORF">B8W98_09515</name>
</gene>
<protein>
    <submittedName>
        <fullName evidence="1">Uncharacterized protein</fullName>
    </submittedName>
</protein>
<dbReference type="EMBL" id="NCXI01000081">
    <property type="protein sequence ID" value="PAK79775.1"/>
    <property type="molecule type" value="Genomic_DNA"/>
</dbReference>
<proteinExistence type="predicted"/>
<organism evidence="1 2">
    <name type="scientific">Lentilactobacillus parakefiri</name>
    <dbReference type="NCBI Taxonomy" id="152332"/>
    <lineage>
        <taxon>Bacteria</taxon>
        <taxon>Bacillati</taxon>
        <taxon>Bacillota</taxon>
        <taxon>Bacilli</taxon>
        <taxon>Lactobacillales</taxon>
        <taxon>Lactobacillaceae</taxon>
        <taxon>Lentilactobacillus</taxon>
    </lineage>
</organism>
<dbReference type="Proteomes" id="UP000216802">
    <property type="component" value="Unassembled WGS sequence"/>
</dbReference>